<dbReference type="Gene3D" id="4.10.530.10">
    <property type="entry name" value="Gamma-fibrinogen Carboxyl Terminal Fragment, domain 2"/>
    <property type="match status" value="1"/>
</dbReference>
<dbReference type="PANTHER" id="PTHR19143">
    <property type="entry name" value="FIBRINOGEN/TENASCIN/ANGIOPOEITIN"/>
    <property type="match status" value="1"/>
</dbReference>
<gene>
    <name evidence="2" type="ORF">KP79_PYT24717</name>
</gene>
<comment type="caution">
    <text evidence="2">The sequence shown here is derived from an EMBL/GenBank/DDBJ whole genome shotgun (WGS) entry which is preliminary data.</text>
</comment>
<dbReference type="Gene3D" id="3.90.215.10">
    <property type="entry name" value="Gamma Fibrinogen, chain A, domain 1"/>
    <property type="match status" value="1"/>
</dbReference>
<reference evidence="2 3" key="1">
    <citation type="journal article" date="2017" name="Nat. Ecol. Evol.">
        <title>Scallop genome provides insights into evolution of bilaterian karyotype and development.</title>
        <authorList>
            <person name="Wang S."/>
            <person name="Zhang J."/>
            <person name="Jiao W."/>
            <person name="Li J."/>
            <person name="Xun X."/>
            <person name="Sun Y."/>
            <person name="Guo X."/>
            <person name="Huan P."/>
            <person name="Dong B."/>
            <person name="Zhang L."/>
            <person name="Hu X."/>
            <person name="Sun X."/>
            <person name="Wang J."/>
            <person name="Zhao C."/>
            <person name="Wang Y."/>
            <person name="Wang D."/>
            <person name="Huang X."/>
            <person name="Wang R."/>
            <person name="Lv J."/>
            <person name="Li Y."/>
            <person name="Zhang Z."/>
            <person name="Liu B."/>
            <person name="Lu W."/>
            <person name="Hui Y."/>
            <person name="Liang J."/>
            <person name="Zhou Z."/>
            <person name="Hou R."/>
            <person name="Li X."/>
            <person name="Liu Y."/>
            <person name="Li H."/>
            <person name="Ning X."/>
            <person name="Lin Y."/>
            <person name="Zhao L."/>
            <person name="Xing Q."/>
            <person name="Dou J."/>
            <person name="Li Y."/>
            <person name="Mao J."/>
            <person name="Guo H."/>
            <person name="Dou H."/>
            <person name="Li T."/>
            <person name="Mu C."/>
            <person name="Jiang W."/>
            <person name="Fu Q."/>
            <person name="Fu X."/>
            <person name="Miao Y."/>
            <person name="Liu J."/>
            <person name="Yu Q."/>
            <person name="Li R."/>
            <person name="Liao H."/>
            <person name="Li X."/>
            <person name="Kong Y."/>
            <person name="Jiang Z."/>
            <person name="Chourrout D."/>
            <person name="Li R."/>
            <person name="Bao Z."/>
        </authorList>
    </citation>
    <scope>NUCLEOTIDE SEQUENCE [LARGE SCALE GENOMIC DNA]</scope>
    <source>
        <strain evidence="2 3">PY_sf001</strain>
    </source>
</reference>
<dbReference type="SMART" id="SM00186">
    <property type="entry name" value="FBG"/>
    <property type="match status" value="1"/>
</dbReference>
<dbReference type="EMBL" id="NEDP02003668">
    <property type="protein sequence ID" value="OWF48129.1"/>
    <property type="molecule type" value="Genomic_DNA"/>
</dbReference>
<dbReference type="OrthoDB" id="6114955at2759"/>
<sequence>MDGNEIIYYLTSNGSHELRVELEDFESIRTYAHYMPFAVGDQSTKYRLNVSNYFGTADDGLAYHNGCGFTTRYNDNHSARTNCALYYEGAWWYYACINSNLNVRYLEGQTSQYGKGVIWFFLVVIS</sequence>
<dbReference type="GO" id="GO:0005615">
    <property type="term" value="C:extracellular space"/>
    <property type="evidence" value="ECO:0007669"/>
    <property type="project" value="TreeGrafter"/>
</dbReference>
<evidence type="ECO:0000313" key="2">
    <source>
        <dbReference type="EMBL" id="OWF48129.1"/>
    </source>
</evidence>
<name>A0A210QHF1_MIZYE</name>
<dbReference type="InterPro" id="IPR050373">
    <property type="entry name" value="Fibrinogen_C-term_domain"/>
</dbReference>
<feature type="domain" description="Fibrinogen C-terminal" evidence="1">
    <location>
        <begin position="1"/>
        <end position="126"/>
    </location>
</feature>
<dbReference type="InterPro" id="IPR036056">
    <property type="entry name" value="Fibrinogen-like_C"/>
</dbReference>
<organism evidence="2 3">
    <name type="scientific">Mizuhopecten yessoensis</name>
    <name type="common">Japanese scallop</name>
    <name type="synonym">Patinopecten yessoensis</name>
    <dbReference type="NCBI Taxonomy" id="6573"/>
    <lineage>
        <taxon>Eukaryota</taxon>
        <taxon>Metazoa</taxon>
        <taxon>Spiralia</taxon>
        <taxon>Lophotrochozoa</taxon>
        <taxon>Mollusca</taxon>
        <taxon>Bivalvia</taxon>
        <taxon>Autobranchia</taxon>
        <taxon>Pteriomorphia</taxon>
        <taxon>Pectinida</taxon>
        <taxon>Pectinoidea</taxon>
        <taxon>Pectinidae</taxon>
        <taxon>Mizuhopecten</taxon>
    </lineage>
</organism>
<dbReference type="InterPro" id="IPR002181">
    <property type="entry name" value="Fibrinogen_a/b/g_C_dom"/>
</dbReference>
<keyword evidence="3" id="KW-1185">Reference proteome</keyword>
<protein>
    <submittedName>
        <fullName evidence="2">Ryncolin-2</fullName>
    </submittedName>
</protein>
<dbReference type="InterPro" id="IPR014716">
    <property type="entry name" value="Fibrinogen_a/b/g_C_1"/>
</dbReference>
<dbReference type="STRING" id="6573.A0A210QHF1"/>
<dbReference type="Proteomes" id="UP000242188">
    <property type="component" value="Unassembled WGS sequence"/>
</dbReference>
<evidence type="ECO:0000313" key="3">
    <source>
        <dbReference type="Proteomes" id="UP000242188"/>
    </source>
</evidence>
<dbReference type="SUPFAM" id="SSF56496">
    <property type="entry name" value="Fibrinogen C-terminal domain-like"/>
    <property type="match status" value="1"/>
</dbReference>
<dbReference type="Pfam" id="PF00147">
    <property type="entry name" value="Fibrinogen_C"/>
    <property type="match status" value="1"/>
</dbReference>
<accession>A0A210QHF1</accession>
<dbReference type="AlphaFoldDB" id="A0A210QHF1"/>
<dbReference type="PROSITE" id="PS51406">
    <property type="entry name" value="FIBRINOGEN_C_2"/>
    <property type="match status" value="1"/>
</dbReference>
<proteinExistence type="predicted"/>
<evidence type="ECO:0000259" key="1">
    <source>
        <dbReference type="PROSITE" id="PS51406"/>
    </source>
</evidence>